<dbReference type="OrthoDB" id="7205533at2"/>
<name>A0A2D0NFP4_FLAN2</name>
<dbReference type="PROSITE" id="PS51186">
    <property type="entry name" value="GNAT"/>
    <property type="match status" value="1"/>
</dbReference>
<dbReference type="AlphaFoldDB" id="A0A2D0NFP4"/>
<dbReference type="Proteomes" id="UP000223913">
    <property type="component" value="Unassembled WGS sequence"/>
</dbReference>
<organism evidence="4 5">
    <name type="scientific">Flavilitoribacter nigricans (strain ATCC 23147 / DSM 23189 / NBRC 102662 / NCIMB 1420 / SS-2)</name>
    <name type="common">Lewinella nigricans</name>
    <dbReference type="NCBI Taxonomy" id="1122177"/>
    <lineage>
        <taxon>Bacteria</taxon>
        <taxon>Pseudomonadati</taxon>
        <taxon>Bacteroidota</taxon>
        <taxon>Saprospiria</taxon>
        <taxon>Saprospirales</taxon>
        <taxon>Lewinellaceae</taxon>
        <taxon>Flavilitoribacter</taxon>
    </lineage>
</organism>
<dbReference type="CDD" id="cd04301">
    <property type="entry name" value="NAT_SF"/>
    <property type="match status" value="1"/>
</dbReference>
<evidence type="ECO:0000259" key="3">
    <source>
        <dbReference type="PROSITE" id="PS51186"/>
    </source>
</evidence>
<dbReference type="GO" id="GO:0016747">
    <property type="term" value="F:acyltransferase activity, transferring groups other than amino-acyl groups"/>
    <property type="evidence" value="ECO:0007669"/>
    <property type="project" value="InterPro"/>
</dbReference>
<dbReference type="RefSeq" id="WP_099149227.1">
    <property type="nucleotide sequence ID" value="NZ_PDUD01000010.1"/>
</dbReference>
<reference evidence="4 5" key="1">
    <citation type="submission" date="2017-10" db="EMBL/GenBank/DDBJ databases">
        <title>The draft genome sequence of Lewinella nigricans NBRC 102662.</title>
        <authorList>
            <person name="Wang K."/>
        </authorList>
    </citation>
    <scope>NUCLEOTIDE SEQUENCE [LARGE SCALE GENOMIC DNA]</scope>
    <source>
        <strain evidence="4 5">NBRC 102662</strain>
    </source>
</reference>
<dbReference type="PANTHER" id="PTHR43420:SF47">
    <property type="entry name" value="N-ACETYLTRANSFERASE DOMAIN-CONTAINING PROTEIN"/>
    <property type="match status" value="1"/>
</dbReference>
<gene>
    <name evidence="4" type="ORF">CRP01_06610</name>
</gene>
<dbReference type="PANTHER" id="PTHR43420">
    <property type="entry name" value="ACETYLTRANSFERASE"/>
    <property type="match status" value="1"/>
</dbReference>
<evidence type="ECO:0000256" key="1">
    <source>
        <dbReference type="ARBA" id="ARBA00022679"/>
    </source>
</evidence>
<evidence type="ECO:0000256" key="2">
    <source>
        <dbReference type="ARBA" id="ARBA00023315"/>
    </source>
</evidence>
<keyword evidence="2" id="KW-0012">Acyltransferase</keyword>
<comment type="caution">
    <text evidence="4">The sequence shown here is derived from an EMBL/GenBank/DDBJ whole genome shotgun (WGS) entry which is preliminary data.</text>
</comment>
<dbReference type="InterPro" id="IPR016181">
    <property type="entry name" value="Acyl_CoA_acyltransferase"/>
</dbReference>
<accession>A0A2D0NFP4</accession>
<dbReference type="Gene3D" id="3.40.630.30">
    <property type="match status" value="1"/>
</dbReference>
<evidence type="ECO:0000313" key="5">
    <source>
        <dbReference type="Proteomes" id="UP000223913"/>
    </source>
</evidence>
<dbReference type="SUPFAM" id="SSF55729">
    <property type="entry name" value="Acyl-CoA N-acyltransferases (Nat)"/>
    <property type="match status" value="1"/>
</dbReference>
<proteinExistence type="predicted"/>
<sequence>MVKIIKCSPADLVPLRTLAIKTFVDTYEAFNTPEVMAGYLEDAFSEEQLSRELRHPESEFFALEANGLWLGYIKLNEGDAQTDERSGRVLEIERIYVDGAQQGRGYGKLLLETAIDRAREKGKDAIWLGVWEHNPKAIRFYQSQGFVKVGTHIFRIGGEDQNDWVMEKKV</sequence>
<protein>
    <submittedName>
        <fullName evidence="4">GNAT family N-acetyltransferase</fullName>
    </submittedName>
</protein>
<feature type="domain" description="N-acetyltransferase" evidence="3">
    <location>
        <begin position="2"/>
        <end position="170"/>
    </location>
</feature>
<dbReference type="InterPro" id="IPR050680">
    <property type="entry name" value="YpeA/RimI_acetyltransf"/>
</dbReference>
<evidence type="ECO:0000313" key="4">
    <source>
        <dbReference type="EMBL" id="PHN07297.1"/>
    </source>
</evidence>
<dbReference type="EMBL" id="PDUD01000010">
    <property type="protein sequence ID" value="PHN07297.1"/>
    <property type="molecule type" value="Genomic_DNA"/>
</dbReference>
<keyword evidence="5" id="KW-1185">Reference proteome</keyword>
<dbReference type="InterPro" id="IPR000182">
    <property type="entry name" value="GNAT_dom"/>
</dbReference>
<dbReference type="Pfam" id="PF00583">
    <property type="entry name" value="Acetyltransf_1"/>
    <property type="match status" value="1"/>
</dbReference>
<keyword evidence="1 4" id="KW-0808">Transferase</keyword>